<dbReference type="Proteomes" id="UP000015103">
    <property type="component" value="Unassembled WGS sequence"/>
</dbReference>
<proteinExistence type="predicted"/>
<evidence type="ECO:0000313" key="1">
    <source>
        <dbReference type="EnsemblMetazoa" id="RPRC015367-PA"/>
    </source>
</evidence>
<dbReference type="HOGENOM" id="CLU_1654313_0_0_1"/>
<dbReference type="InParanoid" id="T1IGE8"/>
<keyword evidence="2" id="KW-1185">Reference proteome</keyword>
<reference evidence="1" key="1">
    <citation type="submission" date="2015-05" db="UniProtKB">
        <authorList>
            <consortium name="EnsemblMetazoa"/>
        </authorList>
    </citation>
    <scope>IDENTIFICATION</scope>
</reference>
<dbReference type="EnsemblMetazoa" id="RPRC015367-RA">
    <property type="protein sequence ID" value="RPRC015367-PA"/>
    <property type="gene ID" value="RPRC015367"/>
</dbReference>
<dbReference type="VEuPathDB" id="VectorBase:RPRC015367"/>
<organism evidence="1 2">
    <name type="scientific">Rhodnius prolixus</name>
    <name type="common">Triatomid bug</name>
    <dbReference type="NCBI Taxonomy" id="13249"/>
    <lineage>
        <taxon>Eukaryota</taxon>
        <taxon>Metazoa</taxon>
        <taxon>Ecdysozoa</taxon>
        <taxon>Arthropoda</taxon>
        <taxon>Hexapoda</taxon>
        <taxon>Insecta</taxon>
        <taxon>Pterygota</taxon>
        <taxon>Neoptera</taxon>
        <taxon>Paraneoptera</taxon>
        <taxon>Hemiptera</taxon>
        <taxon>Heteroptera</taxon>
        <taxon>Panheteroptera</taxon>
        <taxon>Cimicomorpha</taxon>
        <taxon>Reduviidae</taxon>
        <taxon>Triatominae</taxon>
        <taxon>Rhodnius</taxon>
    </lineage>
</organism>
<protein>
    <submittedName>
        <fullName evidence="1">Uncharacterized protein</fullName>
    </submittedName>
</protein>
<dbReference type="AlphaFoldDB" id="T1IGE8"/>
<dbReference type="EMBL" id="ACPB03019361">
    <property type="status" value="NOT_ANNOTATED_CDS"/>
    <property type="molecule type" value="Genomic_DNA"/>
</dbReference>
<evidence type="ECO:0000313" key="2">
    <source>
        <dbReference type="Proteomes" id="UP000015103"/>
    </source>
</evidence>
<name>T1IGE8_RHOPR</name>
<accession>T1IGE8</accession>
<sequence length="160" mass="18602">MSTEEGQNRCVRGFTRMWTNLRNFFTRLSLYYNRRRRVRMEHDGDSVTLVRISNVTTQGVPNSNWRDTLLERNRVPPRKRYHHDRSPDTLLQIKIALEEQEIKGMIAEASQERILKPETATMESGENIQGGKDNKLKILKLGDEAILNDEDSTDKPCVKS</sequence>